<feature type="region of interest" description="Disordered" evidence="1">
    <location>
        <begin position="36"/>
        <end position="70"/>
    </location>
</feature>
<evidence type="ECO:0000256" key="1">
    <source>
        <dbReference type="SAM" id="MobiDB-lite"/>
    </source>
</evidence>
<accession>A0ABU6JDD0</accession>
<proteinExistence type="predicted"/>
<dbReference type="EMBL" id="JAWIIV010000020">
    <property type="protein sequence ID" value="MEC4721651.1"/>
    <property type="molecule type" value="Genomic_DNA"/>
</dbReference>
<evidence type="ECO:0000313" key="4">
    <source>
        <dbReference type="Proteomes" id="UP001352263"/>
    </source>
</evidence>
<comment type="caution">
    <text evidence="3">The sequence shown here is derived from an EMBL/GenBank/DDBJ whole genome shotgun (WGS) entry which is preliminary data.</text>
</comment>
<dbReference type="Proteomes" id="UP001352263">
    <property type="component" value="Unassembled WGS sequence"/>
</dbReference>
<keyword evidence="2" id="KW-0732">Signal</keyword>
<dbReference type="RefSeq" id="WP_326508335.1">
    <property type="nucleotide sequence ID" value="NZ_JAWIIV010000020.1"/>
</dbReference>
<evidence type="ECO:0000313" key="3">
    <source>
        <dbReference type="EMBL" id="MEC4721651.1"/>
    </source>
</evidence>
<protein>
    <submittedName>
        <fullName evidence="3">Uncharacterized protein</fullName>
    </submittedName>
</protein>
<sequence>MKLIPLVLLAAMAAAGSVSAQGLALRASPVLPRGAGVNAGPATATTHSHSTSSATSTSRGGAAQGVGSQGQSLSIDSHAVYHAQSRNPVSTAVATPLTSSNDTCMGSTSIGGSAVSFGFSAGTTWTDENCVMLKNAREIWNMGFKGAALARLCMDKRNREAFELTGINCPVSSQEARTADGSRLADSGSRTGSRAEDMYRY</sequence>
<evidence type="ECO:0000256" key="2">
    <source>
        <dbReference type="SAM" id="SignalP"/>
    </source>
</evidence>
<gene>
    <name evidence="3" type="ORF">RY831_21005</name>
</gene>
<feature type="compositionally biased region" description="Low complexity" evidence="1">
    <location>
        <begin position="42"/>
        <end position="61"/>
    </location>
</feature>
<keyword evidence="4" id="KW-1185">Reference proteome</keyword>
<feature type="signal peptide" evidence="2">
    <location>
        <begin position="1"/>
        <end position="20"/>
    </location>
</feature>
<reference evidence="3 4" key="1">
    <citation type="submission" date="2023-10" db="EMBL/GenBank/DDBJ databases">
        <title>Noviherbaspirillum sp. CPCC 100848 genome assembly.</title>
        <authorList>
            <person name="Li X.Y."/>
            <person name="Fang X.M."/>
        </authorList>
    </citation>
    <scope>NUCLEOTIDE SEQUENCE [LARGE SCALE GENOMIC DNA]</scope>
    <source>
        <strain evidence="3 4">CPCC 100848</strain>
    </source>
</reference>
<name>A0ABU6JDD0_9BURK</name>
<organism evidence="3 4">
    <name type="scientific">Noviherbaspirillum album</name>
    <dbReference type="NCBI Taxonomy" id="3080276"/>
    <lineage>
        <taxon>Bacteria</taxon>
        <taxon>Pseudomonadati</taxon>
        <taxon>Pseudomonadota</taxon>
        <taxon>Betaproteobacteria</taxon>
        <taxon>Burkholderiales</taxon>
        <taxon>Oxalobacteraceae</taxon>
        <taxon>Noviherbaspirillum</taxon>
    </lineage>
</organism>
<feature type="region of interest" description="Disordered" evidence="1">
    <location>
        <begin position="177"/>
        <end position="201"/>
    </location>
</feature>
<feature type="chain" id="PRO_5046512234" evidence="2">
    <location>
        <begin position="21"/>
        <end position="201"/>
    </location>
</feature>